<dbReference type="Proteomes" id="UP000037460">
    <property type="component" value="Unassembled WGS sequence"/>
</dbReference>
<feature type="region of interest" description="Disordered" evidence="1">
    <location>
        <begin position="206"/>
        <end position="225"/>
    </location>
</feature>
<organism evidence="2 3">
    <name type="scientific">Chrysochromulina tobinii</name>
    <dbReference type="NCBI Taxonomy" id="1460289"/>
    <lineage>
        <taxon>Eukaryota</taxon>
        <taxon>Haptista</taxon>
        <taxon>Haptophyta</taxon>
        <taxon>Prymnesiophyceae</taxon>
        <taxon>Prymnesiales</taxon>
        <taxon>Chrysochromulinaceae</taxon>
        <taxon>Chrysochromulina</taxon>
    </lineage>
</organism>
<name>A0A0M0JM43_9EUKA</name>
<sequence>MEELISGHLRPEHVGPRHAVNAMISEHPPEHLALQMSAHVMSTFLGSLARSLRLPGFSLFVLNPRRPHGTLRIGGTRYGRYGYRGGFSRDEVSYLRASADAALIMQAAAKKLSPHSGAPASSAGGKGATKGRGVTAGRGADGADSPSVGSAGTGLDDLAAAWAAGEAVELLSGALRPEDADLGVRGTPEALLARLSAAVFEASHSAPAAPVSQPDDRQAAAAKSAGAGAMNAEEVYTAGAAARLHRLQLLEVEEALRAGEGSVGCLSDVWLAADEPLGFVDLTAGPFQWGPTGGRGVRTLTTLPDMHTDIETPTAAEEAAASSASGLPDKRELEAERELLRELMQQACARADQIAADQMRSRTGDDDAASGDVVSAAADAATPSPQVTSVEQKECDALTIHLHHAYARAV</sequence>
<evidence type="ECO:0000313" key="2">
    <source>
        <dbReference type="EMBL" id="KOO27545.1"/>
    </source>
</evidence>
<feature type="compositionally biased region" description="Gly residues" evidence="1">
    <location>
        <begin position="124"/>
        <end position="140"/>
    </location>
</feature>
<evidence type="ECO:0000256" key="1">
    <source>
        <dbReference type="SAM" id="MobiDB-lite"/>
    </source>
</evidence>
<gene>
    <name evidence="2" type="ORF">Ctob_007807</name>
</gene>
<dbReference type="EMBL" id="JWZX01002701">
    <property type="protein sequence ID" value="KOO27545.1"/>
    <property type="molecule type" value="Genomic_DNA"/>
</dbReference>
<keyword evidence="3" id="KW-1185">Reference proteome</keyword>
<evidence type="ECO:0000313" key="3">
    <source>
        <dbReference type="Proteomes" id="UP000037460"/>
    </source>
</evidence>
<comment type="caution">
    <text evidence="2">The sequence shown here is derived from an EMBL/GenBank/DDBJ whole genome shotgun (WGS) entry which is preliminary data.</text>
</comment>
<proteinExistence type="predicted"/>
<dbReference type="AlphaFoldDB" id="A0A0M0JM43"/>
<reference evidence="3" key="1">
    <citation type="journal article" date="2015" name="PLoS Genet.">
        <title>Genome Sequence and Transcriptome Analyses of Chrysochromulina tobin: Metabolic Tools for Enhanced Algal Fitness in the Prominent Order Prymnesiales (Haptophyceae).</title>
        <authorList>
            <person name="Hovde B.T."/>
            <person name="Deodato C.R."/>
            <person name="Hunsperger H.M."/>
            <person name="Ryken S.A."/>
            <person name="Yost W."/>
            <person name="Jha R.K."/>
            <person name="Patterson J."/>
            <person name="Monnat R.J. Jr."/>
            <person name="Barlow S.B."/>
            <person name="Starkenburg S.R."/>
            <person name="Cattolico R.A."/>
        </authorList>
    </citation>
    <scope>NUCLEOTIDE SEQUENCE</scope>
    <source>
        <strain evidence="3">CCMP291</strain>
    </source>
</reference>
<feature type="region of interest" description="Disordered" evidence="1">
    <location>
        <begin position="114"/>
        <end position="150"/>
    </location>
</feature>
<accession>A0A0M0JM43</accession>
<protein>
    <submittedName>
        <fullName evidence="2">Uncharacterized protein</fullName>
    </submittedName>
</protein>